<protein>
    <submittedName>
        <fullName evidence="1">Uncharacterized protein</fullName>
    </submittedName>
</protein>
<gene>
    <name evidence="1" type="ORF">MENTE1834_LOCUS26520</name>
</gene>
<name>A0ACB0ZLE8_MELEN</name>
<evidence type="ECO:0000313" key="2">
    <source>
        <dbReference type="Proteomes" id="UP001497535"/>
    </source>
</evidence>
<dbReference type="Proteomes" id="UP001497535">
    <property type="component" value="Unassembled WGS sequence"/>
</dbReference>
<comment type="caution">
    <text evidence="1">The sequence shown here is derived from an EMBL/GenBank/DDBJ whole genome shotgun (WGS) entry which is preliminary data.</text>
</comment>
<accession>A0ACB0ZLE8</accession>
<dbReference type="EMBL" id="CAVMJV010000038">
    <property type="protein sequence ID" value="CAK5079409.1"/>
    <property type="molecule type" value="Genomic_DNA"/>
</dbReference>
<sequence>MSFKGITGGTFKLLDNYEIPLIGLGTYALWNQEEVDRAVDAALATGYRLFDTANFYNNEKELGIAFKKFLPKYNLKRENIFITTKANIRSPNVEENARKMVQNSLDCLKCGYIDLQLVHYPKDWGTSDKNPENSDHRMRIYRVFEEYKDSGYIRSIGVSNFEGRHIDELWDNVKYRPVLNQCEFHPHLTRPELVEYCHNKGIFFQVLKFCLLILKSIKAHTPLASRSKSLFTDPVIVSIAKRLDADISHIILSFAYQQKIGIIPKSGNVSRIKLNISFLDIASKLTEEDIILLKKLNKNHRYSDCDGWNVR</sequence>
<keyword evidence="2" id="KW-1185">Reference proteome</keyword>
<organism evidence="1 2">
    <name type="scientific">Meloidogyne enterolobii</name>
    <name type="common">Root-knot nematode worm</name>
    <name type="synonym">Meloidogyne mayaguensis</name>
    <dbReference type="NCBI Taxonomy" id="390850"/>
    <lineage>
        <taxon>Eukaryota</taxon>
        <taxon>Metazoa</taxon>
        <taxon>Ecdysozoa</taxon>
        <taxon>Nematoda</taxon>
        <taxon>Chromadorea</taxon>
        <taxon>Rhabditida</taxon>
        <taxon>Tylenchina</taxon>
        <taxon>Tylenchomorpha</taxon>
        <taxon>Tylenchoidea</taxon>
        <taxon>Meloidogynidae</taxon>
        <taxon>Meloidogyninae</taxon>
        <taxon>Meloidogyne</taxon>
    </lineage>
</organism>
<proteinExistence type="predicted"/>
<evidence type="ECO:0000313" key="1">
    <source>
        <dbReference type="EMBL" id="CAK5079409.1"/>
    </source>
</evidence>
<reference evidence="1" key="1">
    <citation type="submission" date="2023-11" db="EMBL/GenBank/DDBJ databases">
        <authorList>
            <person name="Poullet M."/>
        </authorList>
    </citation>
    <scope>NUCLEOTIDE SEQUENCE</scope>
    <source>
        <strain evidence="1">E1834</strain>
    </source>
</reference>